<name>A0A0C3SD62_PHLG1</name>
<evidence type="ECO:0000313" key="3">
    <source>
        <dbReference type="Proteomes" id="UP000053257"/>
    </source>
</evidence>
<dbReference type="Proteomes" id="UP000053257">
    <property type="component" value="Unassembled WGS sequence"/>
</dbReference>
<organism evidence="2 3">
    <name type="scientific">Phlebiopsis gigantea (strain 11061_1 CR5-6)</name>
    <name type="common">White-rot fungus</name>
    <name type="synonym">Peniophora gigantea</name>
    <dbReference type="NCBI Taxonomy" id="745531"/>
    <lineage>
        <taxon>Eukaryota</taxon>
        <taxon>Fungi</taxon>
        <taxon>Dikarya</taxon>
        <taxon>Basidiomycota</taxon>
        <taxon>Agaricomycotina</taxon>
        <taxon>Agaricomycetes</taxon>
        <taxon>Polyporales</taxon>
        <taxon>Phanerochaetaceae</taxon>
        <taxon>Phlebiopsis</taxon>
    </lineage>
</organism>
<keyword evidence="3" id="KW-1185">Reference proteome</keyword>
<dbReference type="HOGENOM" id="CLU_1310532_0_0_1"/>
<feature type="region of interest" description="Disordered" evidence="1">
    <location>
        <begin position="1"/>
        <end position="37"/>
    </location>
</feature>
<gene>
    <name evidence="2" type="ORF">PHLGIDRAFT_322406</name>
</gene>
<dbReference type="EMBL" id="KN840466">
    <property type="protein sequence ID" value="KIP09400.1"/>
    <property type="molecule type" value="Genomic_DNA"/>
</dbReference>
<evidence type="ECO:0000313" key="2">
    <source>
        <dbReference type="EMBL" id="KIP09400.1"/>
    </source>
</evidence>
<proteinExistence type="predicted"/>
<dbReference type="AlphaFoldDB" id="A0A0C3SD62"/>
<sequence length="210" mass="22431">MSPAEAAANRQVAVPQSPGSPRRHLASPATAPLRRLGPHGSMAPIAGSFPQACSYNHKLSLHFIDILGATACYIHVNPCLPLRRSLSTDDQKRLARAPKVLAPVADVVRKVGAALVVVDRDRAAAAPALREAHRRALLRHAHRAADLRAVVLDGARAPGAVELLPVDGGRALQECGEYGESRGAFHGRLVRRRGTNDALMLRDACPSWRG</sequence>
<reference evidence="2 3" key="1">
    <citation type="journal article" date="2014" name="PLoS Genet.">
        <title>Analysis of the Phlebiopsis gigantea genome, transcriptome and secretome provides insight into its pioneer colonization strategies of wood.</title>
        <authorList>
            <person name="Hori C."/>
            <person name="Ishida T."/>
            <person name="Igarashi K."/>
            <person name="Samejima M."/>
            <person name="Suzuki H."/>
            <person name="Master E."/>
            <person name="Ferreira P."/>
            <person name="Ruiz-Duenas F.J."/>
            <person name="Held B."/>
            <person name="Canessa P."/>
            <person name="Larrondo L.F."/>
            <person name="Schmoll M."/>
            <person name="Druzhinina I.S."/>
            <person name="Kubicek C.P."/>
            <person name="Gaskell J.A."/>
            <person name="Kersten P."/>
            <person name="St John F."/>
            <person name="Glasner J."/>
            <person name="Sabat G."/>
            <person name="Splinter BonDurant S."/>
            <person name="Syed K."/>
            <person name="Yadav J."/>
            <person name="Mgbeahuruike A.C."/>
            <person name="Kovalchuk A."/>
            <person name="Asiegbu F.O."/>
            <person name="Lackner G."/>
            <person name="Hoffmeister D."/>
            <person name="Rencoret J."/>
            <person name="Gutierrez A."/>
            <person name="Sun H."/>
            <person name="Lindquist E."/>
            <person name="Barry K."/>
            <person name="Riley R."/>
            <person name="Grigoriev I.V."/>
            <person name="Henrissat B."/>
            <person name="Kues U."/>
            <person name="Berka R.M."/>
            <person name="Martinez A.T."/>
            <person name="Covert S.F."/>
            <person name="Blanchette R.A."/>
            <person name="Cullen D."/>
        </authorList>
    </citation>
    <scope>NUCLEOTIDE SEQUENCE [LARGE SCALE GENOMIC DNA]</scope>
    <source>
        <strain evidence="2 3">11061_1 CR5-6</strain>
    </source>
</reference>
<evidence type="ECO:0000256" key="1">
    <source>
        <dbReference type="SAM" id="MobiDB-lite"/>
    </source>
</evidence>
<protein>
    <submittedName>
        <fullName evidence="2">Uncharacterized protein</fullName>
    </submittedName>
</protein>
<accession>A0A0C3SD62</accession>